<protein>
    <recommendedName>
        <fullName evidence="1">N-acetyltransferase domain-containing protein</fullName>
    </recommendedName>
</protein>
<comment type="caution">
    <text evidence="2">The sequence shown here is derived from an EMBL/GenBank/DDBJ whole genome shotgun (WGS) entry which is preliminary data.</text>
</comment>
<dbReference type="Gene3D" id="3.40.630.30">
    <property type="match status" value="1"/>
</dbReference>
<proteinExistence type="predicted"/>
<evidence type="ECO:0000259" key="1">
    <source>
        <dbReference type="Pfam" id="PF13302"/>
    </source>
</evidence>
<sequence length="173" mass="20099">MDMETPRLIMKAITTEMGKQLVRFPVTFFYEQEISYVTDWPKNALKAELPLYLEEFETGQTSFGFGPWILHTKYQKDMVGDVFIKQPPQDAAQAELYFDIREEMQGKRYEDEAIISICDWLLKHGIETIHAFCKPEEEEKQEVLTRCGFKKLGQVGGLIQFRTYGQLLPADGM</sequence>
<dbReference type="InterPro" id="IPR000182">
    <property type="entry name" value="GNAT_dom"/>
</dbReference>
<dbReference type="GO" id="GO:0016747">
    <property type="term" value="F:acyltransferase activity, transferring groups other than amino-acyl groups"/>
    <property type="evidence" value="ECO:0007669"/>
    <property type="project" value="InterPro"/>
</dbReference>
<evidence type="ECO:0000313" key="3">
    <source>
        <dbReference type="Proteomes" id="UP000216013"/>
    </source>
</evidence>
<gene>
    <name evidence="2" type="ORF">CHH64_10470</name>
</gene>
<dbReference type="PANTHER" id="PTHR43792">
    <property type="entry name" value="GNAT FAMILY, PUTATIVE (AFU_ORTHOLOGUE AFUA_3G00765)-RELATED-RELATED"/>
    <property type="match status" value="1"/>
</dbReference>
<accession>A0A268AA24</accession>
<evidence type="ECO:0000313" key="2">
    <source>
        <dbReference type="EMBL" id="PAD20975.1"/>
    </source>
</evidence>
<reference evidence="2 3" key="1">
    <citation type="submission" date="2017-07" db="EMBL/GenBank/DDBJ databases">
        <title>Isolation and whole genome analysis of endospore-forming bacteria from heroin.</title>
        <authorList>
            <person name="Kalinowski J."/>
            <person name="Ahrens B."/>
            <person name="Al-Dilaimi A."/>
            <person name="Winkler A."/>
            <person name="Wibberg D."/>
            <person name="Schleenbecker U."/>
            <person name="Ruckert C."/>
            <person name="Wolfel R."/>
            <person name="Grass G."/>
        </authorList>
    </citation>
    <scope>NUCLEOTIDE SEQUENCE [LARGE SCALE GENOMIC DNA]</scope>
    <source>
        <strain evidence="2 3">7528</strain>
    </source>
</reference>
<organism evidence="2 3">
    <name type="scientific">Terribacillus saccharophilus</name>
    <dbReference type="NCBI Taxonomy" id="361277"/>
    <lineage>
        <taxon>Bacteria</taxon>
        <taxon>Bacillati</taxon>
        <taxon>Bacillota</taxon>
        <taxon>Bacilli</taxon>
        <taxon>Bacillales</taxon>
        <taxon>Bacillaceae</taxon>
        <taxon>Terribacillus</taxon>
    </lineage>
</organism>
<dbReference type="SUPFAM" id="SSF55729">
    <property type="entry name" value="Acyl-CoA N-acyltransferases (Nat)"/>
    <property type="match status" value="1"/>
</dbReference>
<dbReference type="AlphaFoldDB" id="A0A268AA24"/>
<dbReference type="EMBL" id="NPBV01000018">
    <property type="protein sequence ID" value="PAD20975.1"/>
    <property type="molecule type" value="Genomic_DNA"/>
</dbReference>
<dbReference type="PANTHER" id="PTHR43792:SF1">
    <property type="entry name" value="N-ACETYLTRANSFERASE DOMAIN-CONTAINING PROTEIN"/>
    <property type="match status" value="1"/>
</dbReference>
<dbReference type="RefSeq" id="WP_095261086.1">
    <property type="nucleotide sequence ID" value="NZ_NPBV01000018.1"/>
</dbReference>
<feature type="domain" description="N-acetyltransferase" evidence="1">
    <location>
        <begin position="48"/>
        <end position="150"/>
    </location>
</feature>
<dbReference type="InterPro" id="IPR051531">
    <property type="entry name" value="N-acetyltransferase"/>
</dbReference>
<dbReference type="InterPro" id="IPR016181">
    <property type="entry name" value="Acyl_CoA_acyltransferase"/>
</dbReference>
<dbReference type="Proteomes" id="UP000216013">
    <property type="component" value="Unassembled WGS sequence"/>
</dbReference>
<name>A0A268AA24_9BACI</name>
<dbReference type="Pfam" id="PF13302">
    <property type="entry name" value="Acetyltransf_3"/>
    <property type="match status" value="1"/>
</dbReference>